<dbReference type="InterPro" id="IPR050240">
    <property type="entry name" value="DNA_pol_type-B"/>
</dbReference>
<reference evidence="10 11" key="2">
    <citation type="journal article" date="2008" name="Int. J. Syst. Evol. Microbiol.">
        <title>Methanocella paludicola gen. nov., sp. nov., a methane-producing archaeon, the first isolate of the lineage 'Rice Cluster I', and proposal of the new archaeal order Methanocellales ord. nov.</title>
        <authorList>
            <person name="Sakai S."/>
            <person name="Imachi H."/>
            <person name="Hanada S."/>
            <person name="Ohashi A."/>
            <person name="Harada H."/>
            <person name="Kamagata Y."/>
        </authorList>
    </citation>
    <scope>NUCLEOTIDE SEQUENCE [LARGE SCALE GENOMIC DNA]</scope>
    <source>
        <strain evidence="11">DSM 17711 / JCM 13418 / NBRC 101707 / SANAE</strain>
    </source>
</reference>
<evidence type="ECO:0000313" key="10">
    <source>
        <dbReference type="EMBL" id="BAI61375.1"/>
    </source>
</evidence>
<dbReference type="NCBIfam" id="TIGR00592">
    <property type="entry name" value="pol2"/>
    <property type="match status" value="1"/>
</dbReference>
<dbReference type="OrthoDB" id="323192at2157"/>
<dbReference type="EMBL" id="AP011532">
    <property type="protein sequence ID" value="BAI61375.1"/>
    <property type="molecule type" value="Genomic_DNA"/>
</dbReference>
<dbReference type="Gene3D" id="3.30.420.10">
    <property type="entry name" value="Ribonuclease H-like superfamily/Ribonuclease H"/>
    <property type="match status" value="1"/>
</dbReference>
<evidence type="ECO:0000256" key="1">
    <source>
        <dbReference type="ARBA" id="ARBA00005755"/>
    </source>
</evidence>
<dbReference type="GO" id="GO:0006261">
    <property type="term" value="P:DNA-templated DNA replication"/>
    <property type="evidence" value="ECO:0007669"/>
    <property type="project" value="TreeGrafter"/>
</dbReference>
<dbReference type="RefSeq" id="WP_012900054.1">
    <property type="nucleotide sequence ID" value="NC_013665.1"/>
</dbReference>
<keyword evidence="2 7" id="KW-0808">Transferase</keyword>
<evidence type="ECO:0000259" key="9">
    <source>
        <dbReference type="Pfam" id="PF03104"/>
    </source>
</evidence>
<dbReference type="Gene3D" id="1.10.287.690">
    <property type="entry name" value="Helix hairpin bin"/>
    <property type="match status" value="1"/>
</dbReference>
<name>D1YY53_METPS</name>
<evidence type="ECO:0000256" key="2">
    <source>
        <dbReference type="ARBA" id="ARBA00022679"/>
    </source>
</evidence>
<keyword evidence="3 7" id="KW-0548">Nucleotidyltransferase</keyword>
<dbReference type="GO" id="GO:0003887">
    <property type="term" value="F:DNA-directed DNA polymerase activity"/>
    <property type="evidence" value="ECO:0007669"/>
    <property type="project" value="UniProtKB-KW"/>
</dbReference>
<dbReference type="Gene3D" id="3.30.342.10">
    <property type="entry name" value="DNA Polymerase, chain B, domain 1"/>
    <property type="match status" value="1"/>
</dbReference>
<dbReference type="InterPro" id="IPR012337">
    <property type="entry name" value="RNaseH-like_sf"/>
</dbReference>
<evidence type="ECO:0000256" key="4">
    <source>
        <dbReference type="ARBA" id="ARBA00022932"/>
    </source>
</evidence>
<keyword evidence="5 7" id="KW-0238">DNA-binding</keyword>
<evidence type="ECO:0000256" key="7">
    <source>
        <dbReference type="RuleBase" id="RU000442"/>
    </source>
</evidence>
<dbReference type="Gene3D" id="3.90.1600.10">
    <property type="entry name" value="Palm domain of DNA polymerase"/>
    <property type="match status" value="1"/>
</dbReference>
<dbReference type="InterPro" id="IPR006133">
    <property type="entry name" value="DNA-dir_DNA_pol_B_exonuc"/>
</dbReference>
<accession>D1YY53</accession>
<dbReference type="eggNOG" id="arCOG00328">
    <property type="taxonomic scope" value="Archaea"/>
</dbReference>
<feature type="domain" description="DNA-directed DNA polymerase family B exonuclease" evidence="9">
    <location>
        <begin position="111"/>
        <end position="292"/>
    </location>
</feature>
<dbReference type="SMART" id="SM00486">
    <property type="entry name" value="POLBc"/>
    <property type="match status" value="1"/>
</dbReference>
<reference evidence="11" key="3">
    <citation type="journal article" date="2011" name="PLoS ONE">
        <title>Genome sequence of a mesophilic hydrogenotrophic methanogen Methanocella paludicola, the first cultivated representative of the order Methanocellales.</title>
        <authorList>
            <person name="Sakai S."/>
            <person name="Takaki Y."/>
            <person name="Shimamura S."/>
            <person name="Sekine M."/>
            <person name="Tajima T."/>
            <person name="Kosugi H."/>
            <person name="Ichikawa N."/>
            <person name="Tasumi E."/>
            <person name="Hiraki A.T."/>
            <person name="Shimizu A."/>
            <person name="Kato Y."/>
            <person name="Nishiko R."/>
            <person name="Mori K."/>
            <person name="Fujita N."/>
            <person name="Imachi H."/>
            <person name="Takai K."/>
        </authorList>
    </citation>
    <scope>NUCLEOTIDE SEQUENCE [LARGE SCALE GENOMIC DNA]</scope>
    <source>
        <strain evidence="11">DSM 17711 / JCM 13418 / NBRC 101707 / SANAE</strain>
    </source>
</reference>
<keyword evidence="7" id="KW-0235">DNA replication</keyword>
<dbReference type="SUPFAM" id="SSF56672">
    <property type="entry name" value="DNA/RNA polymerases"/>
    <property type="match status" value="1"/>
</dbReference>
<dbReference type="InterPro" id="IPR023211">
    <property type="entry name" value="DNA_pol_palm_dom_sf"/>
</dbReference>
<dbReference type="InParanoid" id="D1YY53"/>
<dbReference type="PROSITE" id="PS00116">
    <property type="entry name" value="DNA_POLYMERASE_B"/>
    <property type="match status" value="1"/>
</dbReference>
<proteinExistence type="inferred from homology"/>
<dbReference type="Gene3D" id="1.10.132.60">
    <property type="entry name" value="DNA polymerase family B, C-terminal domain"/>
    <property type="match status" value="1"/>
</dbReference>
<dbReference type="InterPro" id="IPR043502">
    <property type="entry name" value="DNA/RNA_pol_sf"/>
</dbReference>
<dbReference type="GO" id="GO:0003677">
    <property type="term" value="F:DNA binding"/>
    <property type="evidence" value="ECO:0007669"/>
    <property type="project" value="UniProtKB-KW"/>
</dbReference>
<dbReference type="InterPro" id="IPR017964">
    <property type="entry name" value="DNA-dir_DNA_pol_B_CS"/>
</dbReference>
<dbReference type="Proteomes" id="UP000001882">
    <property type="component" value="Chromosome"/>
</dbReference>
<dbReference type="AlphaFoldDB" id="D1YY53"/>
<evidence type="ECO:0000259" key="8">
    <source>
        <dbReference type="Pfam" id="PF00136"/>
    </source>
</evidence>
<dbReference type="CDD" id="cd05536">
    <property type="entry name" value="POLBc_B3"/>
    <property type="match status" value="1"/>
</dbReference>
<dbReference type="PANTHER" id="PTHR10322">
    <property type="entry name" value="DNA POLYMERASE CATALYTIC SUBUNIT"/>
    <property type="match status" value="1"/>
</dbReference>
<dbReference type="FunCoup" id="D1YY53">
    <property type="interactions" value="142"/>
</dbReference>
<dbReference type="PATRIC" id="fig|304371.9.peg.1341"/>
<dbReference type="Pfam" id="PF00136">
    <property type="entry name" value="DNA_pol_B"/>
    <property type="match status" value="1"/>
</dbReference>
<evidence type="ECO:0000256" key="6">
    <source>
        <dbReference type="ARBA" id="ARBA00049244"/>
    </source>
</evidence>
<sequence>MKFRGWLLDVDYEVVNNRPLIRMWCVDDTGRSAVIFDDSFEPYFYVVPYGDVPMSQLQNMSEEVGGELIRPVKIDIVDRKNFGVPIKCYRIFTQLPRDVPYLRELALKFGDVREADILFGVRYIIDKRLIPMGGIEAEGEPVPIDYAGSGLLCRSPKAVAREDEPPLKIMAFDCEMWNPRGMPDPKKDPIVIISIKTNDEEKVLTATDESDKSLIKEFIQYVKDYDPDIIVGYNQDGFDWPYISERAKKHKIKLSVCRDGTSPMFGRGGLQRKTKLIGRLNIDLFQVAQRDVDGVKIKTLENVADFLGVMKKDERVNLFAADIYQYWADEEKRGELIQYAKDDVSSTYGLSEELLPLQFEFARMVHEPADNVSKMGRGRQVESYLAYIAYEYGELIPSRGGEVETYLGGFVFPPVKGIHKNVASLDFSAMYPSIMITYNISPDTVCKDCNVECYPPAPEVGHCFRKEPEGFFTRILRSLVSHRSALKKKLALMDKKDRDYKMLDIRQKTIKILTNAFYGYTGWAQAKWYRRECAEATSAWGRYFIKKANDIAQAMGLEVLYGDTDSLFVTLKDGGRLPDITSAFIKKVKEELPLDMDVDNIYRSIFFTESKKRYAGLTSKGEIVVRGLEVRRGDWCELAKELQSEVIRIILEEENPEKAVKFVKDTISEVKEGMVPLDKLVIHKTLTKGVESYESAQAHVKAAERAREMDMSASVGSKISYVIVKGPGGTLSERAYPVDMFSKFKDGKLYAKDKTYELDAEYYVDKQLIPTALRILGYFGHTEDELKGKGVQGTLAQFF</sequence>
<evidence type="ECO:0000256" key="3">
    <source>
        <dbReference type="ARBA" id="ARBA00022695"/>
    </source>
</evidence>
<organism evidence="10 11">
    <name type="scientific">Methanocella paludicola (strain DSM 17711 / JCM 13418 / NBRC 101707 / SANAE)</name>
    <dbReference type="NCBI Taxonomy" id="304371"/>
    <lineage>
        <taxon>Archaea</taxon>
        <taxon>Methanobacteriati</taxon>
        <taxon>Methanobacteriota</taxon>
        <taxon>Stenosarchaea group</taxon>
        <taxon>Methanomicrobia</taxon>
        <taxon>Methanocellales</taxon>
        <taxon>Methanocellaceae</taxon>
        <taxon>Methanocella</taxon>
    </lineage>
</organism>
<dbReference type="InterPro" id="IPR042087">
    <property type="entry name" value="DNA_pol_B_thumb"/>
</dbReference>
<dbReference type="EC" id="2.7.7.7" evidence="7"/>
<comment type="similarity">
    <text evidence="1 7">Belongs to the DNA polymerase type-B family.</text>
</comment>
<dbReference type="KEGG" id="mpd:MCP_1303"/>
<comment type="catalytic activity">
    <reaction evidence="6 7">
        <text>DNA(n) + a 2'-deoxyribonucleoside 5'-triphosphate = DNA(n+1) + diphosphate</text>
        <dbReference type="Rhea" id="RHEA:22508"/>
        <dbReference type="Rhea" id="RHEA-COMP:17339"/>
        <dbReference type="Rhea" id="RHEA-COMP:17340"/>
        <dbReference type="ChEBI" id="CHEBI:33019"/>
        <dbReference type="ChEBI" id="CHEBI:61560"/>
        <dbReference type="ChEBI" id="CHEBI:173112"/>
        <dbReference type="EC" id="2.7.7.7"/>
    </reaction>
</comment>
<dbReference type="Pfam" id="PF03104">
    <property type="entry name" value="DNA_pol_B_exo1"/>
    <property type="match status" value="1"/>
</dbReference>
<dbReference type="CDD" id="cd05781">
    <property type="entry name" value="DNA_polB_B3_exo"/>
    <property type="match status" value="1"/>
</dbReference>
<evidence type="ECO:0000256" key="5">
    <source>
        <dbReference type="ARBA" id="ARBA00023125"/>
    </source>
</evidence>
<gene>
    <name evidence="10" type="primary">pol</name>
    <name evidence="10" type="ordered locus">MCP_1303</name>
</gene>
<reference evidence="10 11" key="1">
    <citation type="journal article" date="2007" name="Appl. Environ. Microbiol.">
        <title>Isolation of key methanogens for global methane emission from rice paddy fields: a novel isolate affiliated with the clone cluster rice cluster I.</title>
        <authorList>
            <person name="Sakai S."/>
            <person name="Imachi H."/>
            <person name="Sekiguchi Y."/>
            <person name="Ohashi A."/>
            <person name="Harada H."/>
            <person name="Kamagata Y."/>
        </authorList>
    </citation>
    <scope>NUCLEOTIDE SEQUENCE [LARGE SCALE GENOMIC DNA]</scope>
    <source>
        <strain evidence="11">DSM 17711 / JCM 13418 / NBRC 101707 / SANAE</strain>
    </source>
</reference>
<dbReference type="PANTHER" id="PTHR10322:SF23">
    <property type="entry name" value="DNA POLYMERASE DELTA CATALYTIC SUBUNIT"/>
    <property type="match status" value="1"/>
</dbReference>
<dbReference type="STRING" id="304371.MCP_1303"/>
<keyword evidence="4 7" id="KW-0239">DNA-directed DNA polymerase</keyword>
<dbReference type="InterPro" id="IPR036397">
    <property type="entry name" value="RNaseH_sf"/>
</dbReference>
<dbReference type="InterPro" id="IPR006172">
    <property type="entry name" value="DNA-dir_DNA_pol_B"/>
</dbReference>
<dbReference type="GeneID" id="8681277"/>
<protein>
    <recommendedName>
        <fullName evidence="7">DNA polymerase</fullName>
        <ecNumber evidence="7">2.7.7.7</ecNumber>
    </recommendedName>
</protein>
<keyword evidence="11" id="KW-1185">Reference proteome</keyword>
<feature type="domain" description="DNA-directed DNA polymerase family B multifunctional" evidence="8">
    <location>
        <begin position="374"/>
        <end position="776"/>
    </location>
</feature>
<evidence type="ECO:0000313" key="11">
    <source>
        <dbReference type="Proteomes" id="UP000001882"/>
    </source>
</evidence>
<dbReference type="InterPro" id="IPR006134">
    <property type="entry name" value="DNA-dir_DNA_pol_B_multi_dom"/>
</dbReference>
<dbReference type="GO" id="GO:0000166">
    <property type="term" value="F:nucleotide binding"/>
    <property type="evidence" value="ECO:0007669"/>
    <property type="project" value="InterPro"/>
</dbReference>
<dbReference type="SUPFAM" id="SSF53098">
    <property type="entry name" value="Ribonuclease H-like"/>
    <property type="match status" value="1"/>
</dbReference>
<dbReference type="PRINTS" id="PR00106">
    <property type="entry name" value="DNAPOLB"/>
</dbReference>